<sequence length="166" mass="18373">MTSVFVSGKSSSFFQEIPTSPVPSSPPRPKTNTPITITTTTNNTTNSPFATISSVANALDRFQFILPAIEMKVLQKALEESLEAGDFESAVMSLINRFQFIFPAIDSSTNVDDDQNWLFEEEAKKRSKLVSDDVAPSGYGNDSTWPPRAYYLPEADIYALPYTVPF</sequence>
<dbReference type="AlphaFoldDB" id="A0A7J6VWL7"/>
<proteinExistence type="predicted"/>
<comment type="caution">
    <text evidence="1">The sequence shown here is derived from an EMBL/GenBank/DDBJ whole genome shotgun (WGS) entry which is preliminary data.</text>
</comment>
<keyword evidence="2" id="KW-1185">Reference proteome</keyword>
<reference evidence="1 2" key="1">
    <citation type="submission" date="2020-06" db="EMBL/GenBank/DDBJ databases">
        <title>Transcriptomic and genomic resources for Thalictrum thalictroides and T. hernandezii: Facilitating candidate gene discovery in an emerging model plant lineage.</title>
        <authorList>
            <person name="Arias T."/>
            <person name="Riano-Pachon D.M."/>
            <person name="Di Stilio V.S."/>
        </authorList>
    </citation>
    <scope>NUCLEOTIDE SEQUENCE [LARGE SCALE GENOMIC DNA]</scope>
    <source>
        <strain evidence="2">cv. WT478/WT964</strain>
        <tissue evidence="1">Leaves</tissue>
    </source>
</reference>
<dbReference type="Proteomes" id="UP000554482">
    <property type="component" value="Unassembled WGS sequence"/>
</dbReference>
<name>A0A7J6VWL7_THATH</name>
<protein>
    <submittedName>
        <fullName evidence="1">Uncharacterized protein</fullName>
    </submittedName>
</protein>
<evidence type="ECO:0000313" key="2">
    <source>
        <dbReference type="Proteomes" id="UP000554482"/>
    </source>
</evidence>
<organism evidence="1 2">
    <name type="scientific">Thalictrum thalictroides</name>
    <name type="common">Rue-anemone</name>
    <name type="synonym">Anemone thalictroides</name>
    <dbReference type="NCBI Taxonomy" id="46969"/>
    <lineage>
        <taxon>Eukaryota</taxon>
        <taxon>Viridiplantae</taxon>
        <taxon>Streptophyta</taxon>
        <taxon>Embryophyta</taxon>
        <taxon>Tracheophyta</taxon>
        <taxon>Spermatophyta</taxon>
        <taxon>Magnoliopsida</taxon>
        <taxon>Ranunculales</taxon>
        <taxon>Ranunculaceae</taxon>
        <taxon>Thalictroideae</taxon>
        <taxon>Thalictrum</taxon>
    </lineage>
</organism>
<gene>
    <name evidence="1" type="ORF">FRX31_021415</name>
</gene>
<dbReference type="OrthoDB" id="778084at2759"/>
<evidence type="ECO:0000313" key="1">
    <source>
        <dbReference type="EMBL" id="KAF5188998.1"/>
    </source>
</evidence>
<dbReference type="EMBL" id="JABWDY010026088">
    <property type="protein sequence ID" value="KAF5188998.1"/>
    <property type="molecule type" value="Genomic_DNA"/>
</dbReference>
<accession>A0A7J6VWL7</accession>